<feature type="transmembrane region" description="Helical" evidence="8">
    <location>
        <begin position="88"/>
        <end position="107"/>
    </location>
</feature>
<evidence type="ECO:0000256" key="8">
    <source>
        <dbReference type="SAM" id="Phobius"/>
    </source>
</evidence>
<feature type="transmembrane region" description="Helical" evidence="8">
    <location>
        <begin position="189"/>
        <end position="210"/>
    </location>
</feature>
<sequence length="416" mass="44854">MTIAASSRPDASRGSADLPRRVPRTRRGQIIAGAVALLGMVLLVWQVVGVVGHFRENFLLDVGVFRDAGRAIVEGGGLYGDDFDSRSGFAFIYPPLAAALFVPLTWFDEGLMETLWTMASLVAAWGVLAMVADRLRLRWAPLVAVPMLGFALCLEPLQTHLMYGQINVFLVAMVTADLLGYTPRWLRGAGVGLAAGIKITPAAYALVFLVSRRWGDLARSAGTFLLTVVLGWVMRPTESLFYWTEEFFNGDRGGPPEFNANQAITGLLAKAGMDGELAQTVMIPGLLVIAVVSGWAAWRLVRAGRPVTTLLLLILAVSISAPVAVTHHWTGIIVAVGLLVSLVLGVEGQPRDRLTLVAVSVLLMANLLLDNSVGTREPLYRMFEGTWLLENVQGIAGIVCFVLLLVVARRATPVAE</sequence>
<evidence type="ECO:0000256" key="6">
    <source>
        <dbReference type="ARBA" id="ARBA00023136"/>
    </source>
</evidence>
<keyword evidence="6 8" id="KW-0472">Membrane</keyword>
<dbReference type="InterPro" id="IPR018584">
    <property type="entry name" value="GT87"/>
</dbReference>
<keyword evidence="10" id="KW-1185">Reference proteome</keyword>
<feature type="transmembrane region" description="Helical" evidence="8">
    <location>
        <begin position="277"/>
        <end position="298"/>
    </location>
</feature>
<dbReference type="RefSeq" id="WP_052539418.1">
    <property type="nucleotide sequence ID" value="NZ_CP006842.1"/>
</dbReference>
<dbReference type="GO" id="GO:0005886">
    <property type="term" value="C:plasma membrane"/>
    <property type="evidence" value="ECO:0007669"/>
    <property type="project" value="UniProtKB-SubCell"/>
</dbReference>
<protein>
    <submittedName>
        <fullName evidence="9">Uncharacterized protein</fullName>
    </submittedName>
</protein>
<comment type="subcellular location">
    <subcellularLocation>
        <location evidence="1">Cell membrane</location>
        <topology evidence="1">Multi-pass membrane protein</topology>
    </subcellularLocation>
</comment>
<dbReference type="AlphaFoldDB" id="X5E5A5"/>
<feature type="transmembrane region" description="Helical" evidence="8">
    <location>
        <begin position="389"/>
        <end position="408"/>
    </location>
</feature>
<evidence type="ECO:0000256" key="7">
    <source>
        <dbReference type="ARBA" id="ARBA00024033"/>
    </source>
</evidence>
<evidence type="ECO:0000256" key="2">
    <source>
        <dbReference type="ARBA" id="ARBA00022475"/>
    </source>
</evidence>
<feature type="transmembrane region" description="Helical" evidence="8">
    <location>
        <begin position="166"/>
        <end position="183"/>
    </location>
</feature>
<accession>X5E5A5</accession>
<comment type="similarity">
    <text evidence="7">Belongs to the glycosyltransferase 87 family.</text>
</comment>
<name>X5E5A5_9CORY</name>
<feature type="transmembrane region" description="Helical" evidence="8">
    <location>
        <begin position="217"/>
        <end position="234"/>
    </location>
</feature>
<evidence type="ECO:0000256" key="4">
    <source>
        <dbReference type="ARBA" id="ARBA00022692"/>
    </source>
</evidence>
<evidence type="ECO:0000313" key="10">
    <source>
        <dbReference type="Proteomes" id="UP000023703"/>
    </source>
</evidence>
<feature type="transmembrane region" description="Helical" evidence="8">
    <location>
        <begin position="30"/>
        <end position="54"/>
    </location>
</feature>
<dbReference type="eggNOG" id="COG5650">
    <property type="taxonomic scope" value="Bacteria"/>
</dbReference>
<evidence type="ECO:0000256" key="3">
    <source>
        <dbReference type="ARBA" id="ARBA00022679"/>
    </source>
</evidence>
<gene>
    <name evidence="9" type="ORF">CGLY_01035</name>
</gene>
<dbReference type="OrthoDB" id="9774600at2"/>
<dbReference type="EMBL" id="CP006842">
    <property type="protein sequence ID" value="AHW62655.1"/>
    <property type="molecule type" value="Genomic_DNA"/>
</dbReference>
<organism evidence="9 10">
    <name type="scientific">Corynebacterium glyciniphilum AJ 3170</name>
    <dbReference type="NCBI Taxonomy" id="1404245"/>
    <lineage>
        <taxon>Bacteria</taxon>
        <taxon>Bacillati</taxon>
        <taxon>Actinomycetota</taxon>
        <taxon>Actinomycetes</taxon>
        <taxon>Mycobacteriales</taxon>
        <taxon>Corynebacteriaceae</taxon>
        <taxon>Corynebacterium</taxon>
    </lineage>
</organism>
<feature type="transmembrane region" description="Helical" evidence="8">
    <location>
        <begin position="329"/>
        <end position="346"/>
    </location>
</feature>
<feature type="transmembrane region" description="Helical" evidence="8">
    <location>
        <begin position="138"/>
        <end position="154"/>
    </location>
</feature>
<keyword evidence="4 8" id="KW-0812">Transmembrane</keyword>
<dbReference type="Pfam" id="PF09594">
    <property type="entry name" value="GT87"/>
    <property type="match status" value="1"/>
</dbReference>
<feature type="transmembrane region" description="Helical" evidence="8">
    <location>
        <begin position="305"/>
        <end position="323"/>
    </location>
</feature>
<keyword evidence="2" id="KW-1003">Cell membrane</keyword>
<evidence type="ECO:0000256" key="5">
    <source>
        <dbReference type="ARBA" id="ARBA00022989"/>
    </source>
</evidence>
<dbReference type="Proteomes" id="UP000023703">
    <property type="component" value="Chromosome"/>
</dbReference>
<keyword evidence="3" id="KW-0808">Transferase</keyword>
<keyword evidence="5 8" id="KW-1133">Transmembrane helix</keyword>
<dbReference type="STRING" id="1404245.CGLY_01035"/>
<feature type="transmembrane region" description="Helical" evidence="8">
    <location>
        <begin position="114"/>
        <end position="132"/>
    </location>
</feature>
<dbReference type="KEGG" id="cgy:CGLY_01035"/>
<feature type="transmembrane region" description="Helical" evidence="8">
    <location>
        <begin position="353"/>
        <end position="369"/>
    </location>
</feature>
<dbReference type="HOGENOM" id="CLU_034641_3_0_11"/>
<evidence type="ECO:0000256" key="1">
    <source>
        <dbReference type="ARBA" id="ARBA00004651"/>
    </source>
</evidence>
<proteinExistence type="inferred from homology"/>
<reference evidence="9 10" key="1">
    <citation type="journal article" date="2015" name="Int. J. Syst. Evol. Microbiol.">
        <title>Revisiting Corynebacterium glyciniphilum (ex Kubota et al., 1972) sp. nov., nom. rev., isolated from putrefied banana.</title>
        <authorList>
            <person name="Al-Dilaimi A."/>
            <person name="Bednarz H."/>
            <person name="Lomker A."/>
            <person name="Niehaus K."/>
            <person name="Kalinowski J."/>
            <person name="Ruckert C."/>
        </authorList>
    </citation>
    <scope>NUCLEOTIDE SEQUENCE [LARGE SCALE GENOMIC DNA]</scope>
    <source>
        <strain evidence="9">AJ 3170</strain>
    </source>
</reference>
<dbReference type="GO" id="GO:0016758">
    <property type="term" value="F:hexosyltransferase activity"/>
    <property type="evidence" value="ECO:0007669"/>
    <property type="project" value="InterPro"/>
</dbReference>
<evidence type="ECO:0000313" key="9">
    <source>
        <dbReference type="EMBL" id="AHW62655.1"/>
    </source>
</evidence>